<dbReference type="GO" id="GO:0046872">
    <property type="term" value="F:metal ion binding"/>
    <property type="evidence" value="ECO:0007669"/>
    <property type="project" value="UniProtKB-KW"/>
</dbReference>
<evidence type="ECO:0000256" key="4">
    <source>
        <dbReference type="RuleBase" id="RU004466"/>
    </source>
</evidence>
<dbReference type="SFLD" id="SFLDS00005">
    <property type="entry name" value="Isoprenoid_Synthase_Type_I"/>
    <property type="match status" value="1"/>
</dbReference>
<dbReference type="InterPro" id="IPR000092">
    <property type="entry name" value="Polyprenyl_synt"/>
</dbReference>
<evidence type="ECO:0000313" key="5">
    <source>
        <dbReference type="EMBL" id="BBX98195.1"/>
    </source>
</evidence>
<dbReference type="PANTHER" id="PTHR12001:SF86">
    <property type="entry name" value="GERANYLGERANYL DIPHOSPHATE SYNTHASE"/>
    <property type="match status" value="1"/>
</dbReference>
<evidence type="ECO:0000256" key="3">
    <source>
        <dbReference type="ARBA" id="ARBA00022842"/>
    </source>
</evidence>
<dbReference type="SUPFAM" id="SSF48576">
    <property type="entry name" value="Terpenoid synthases"/>
    <property type="match status" value="1"/>
</dbReference>
<dbReference type="SFLD" id="SFLDG01017">
    <property type="entry name" value="Polyprenyl_Transferase_Like"/>
    <property type="match status" value="1"/>
</dbReference>
<dbReference type="Proteomes" id="UP000466396">
    <property type="component" value="Chromosome"/>
</dbReference>
<evidence type="ECO:0000256" key="1">
    <source>
        <dbReference type="ARBA" id="ARBA00005128"/>
    </source>
</evidence>
<gene>
    <name evidence="5" type="primary">idsB</name>
    <name evidence="5" type="ORF">MLAC_34890</name>
</gene>
<dbReference type="CDD" id="cd00685">
    <property type="entry name" value="Trans_IPPS_HT"/>
    <property type="match status" value="1"/>
</dbReference>
<dbReference type="GO" id="GO:0004659">
    <property type="term" value="F:prenyltransferase activity"/>
    <property type="evidence" value="ECO:0007669"/>
    <property type="project" value="InterPro"/>
</dbReference>
<dbReference type="Pfam" id="PF00348">
    <property type="entry name" value="polyprenyl_synt"/>
    <property type="match status" value="1"/>
</dbReference>
<dbReference type="KEGG" id="mlj:MLAC_34890"/>
<proteinExistence type="inferred from homology"/>
<organism evidence="5 6">
    <name type="scientific">Mycobacterium lacus</name>
    <dbReference type="NCBI Taxonomy" id="169765"/>
    <lineage>
        <taxon>Bacteria</taxon>
        <taxon>Bacillati</taxon>
        <taxon>Actinomycetota</taxon>
        <taxon>Actinomycetes</taxon>
        <taxon>Mycobacteriales</taxon>
        <taxon>Mycobacteriaceae</taxon>
        <taxon>Mycobacterium</taxon>
    </lineage>
</organism>
<dbReference type="PANTHER" id="PTHR12001">
    <property type="entry name" value="GERANYLGERANYL PYROPHOSPHATE SYNTHASE"/>
    <property type="match status" value="1"/>
</dbReference>
<evidence type="ECO:0000313" key="6">
    <source>
        <dbReference type="Proteomes" id="UP000466396"/>
    </source>
</evidence>
<dbReference type="GO" id="GO:0008299">
    <property type="term" value="P:isoprenoid biosynthetic process"/>
    <property type="evidence" value="ECO:0007669"/>
    <property type="project" value="InterPro"/>
</dbReference>
<dbReference type="EMBL" id="AP022581">
    <property type="protein sequence ID" value="BBX98195.1"/>
    <property type="molecule type" value="Genomic_DNA"/>
</dbReference>
<evidence type="ECO:0000256" key="2">
    <source>
        <dbReference type="ARBA" id="ARBA00022723"/>
    </source>
</evidence>
<dbReference type="NCBIfam" id="NF045549">
    <property type="entry name" value="GGPPsyn_IdsB"/>
    <property type="match status" value="1"/>
</dbReference>
<sequence length="361" mass="37866">MSDVMVGAADLTGGALTLETGFLGNIPSDVAQTLLGRVRTSCDPVLHMAIESLGEPLATMAGYHLGWWNSDRSEVAGSSGKFIRAALVCAVAAACGGDAVDAVLVAAAVELVHNFTLLHDDVMDGDTTRRGRPTVWSVWGVDEAILLGDALHALAIRILTDLRDHSVALEAIMRLEASCLDLCVGQLEDCSFEGHQEVTVDDYLHMAGRKTAALMGCCCALGALSANADDPTIAALERFGYELGLAFQCVDDLIGIWGDPGVTGKPAGNDLARRKATLPVVAALNSKSEAAIELAALYQSSVAMTATDIDRAAALIEVAGGRLAVQRCADEQIQAAVAALPDAVRTQDLIALSELICRRER</sequence>
<name>A0A7I7NNF5_9MYCO</name>
<comment type="similarity">
    <text evidence="4">Belongs to the FPP/GGPP synthase family.</text>
</comment>
<keyword evidence="2" id="KW-0479">Metal-binding</keyword>
<keyword evidence="3" id="KW-0460">Magnesium</keyword>
<keyword evidence="4" id="KW-0808">Transferase</keyword>
<dbReference type="Gene3D" id="1.10.600.10">
    <property type="entry name" value="Farnesyl Diphosphate Synthase"/>
    <property type="match status" value="1"/>
</dbReference>
<dbReference type="InterPro" id="IPR033749">
    <property type="entry name" value="Polyprenyl_synt_CS"/>
</dbReference>
<dbReference type="InterPro" id="IPR008949">
    <property type="entry name" value="Isoprenoid_synthase_dom_sf"/>
</dbReference>
<accession>A0A7I7NNF5</accession>
<dbReference type="PROSITE" id="PS00723">
    <property type="entry name" value="POLYPRENYL_SYNTHASE_1"/>
    <property type="match status" value="1"/>
</dbReference>
<keyword evidence="6" id="KW-1185">Reference proteome</keyword>
<dbReference type="AlphaFoldDB" id="A0A7I7NNF5"/>
<reference evidence="5 6" key="1">
    <citation type="journal article" date="2019" name="Emerg. Microbes Infect.">
        <title>Comprehensive subspecies identification of 175 nontuberculous mycobacteria species based on 7547 genomic profiles.</title>
        <authorList>
            <person name="Matsumoto Y."/>
            <person name="Kinjo T."/>
            <person name="Motooka D."/>
            <person name="Nabeya D."/>
            <person name="Jung N."/>
            <person name="Uechi K."/>
            <person name="Horii T."/>
            <person name="Iida T."/>
            <person name="Fujita J."/>
            <person name="Nakamura S."/>
        </authorList>
    </citation>
    <scope>NUCLEOTIDE SEQUENCE [LARGE SCALE GENOMIC DNA]</scope>
    <source>
        <strain evidence="5 6">JCM 15657</strain>
    </source>
</reference>
<protein>
    <submittedName>
        <fullName evidence="5">Polyprenyl synthetase IdsB</fullName>
    </submittedName>
</protein>
<comment type="pathway">
    <text evidence="1">Isoprenoid biosynthesis.</text>
</comment>